<organism evidence="1 2">
    <name type="scientific">Blautia obeum ATCC 29174</name>
    <dbReference type="NCBI Taxonomy" id="411459"/>
    <lineage>
        <taxon>Bacteria</taxon>
        <taxon>Bacillati</taxon>
        <taxon>Bacillota</taxon>
        <taxon>Clostridia</taxon>
        <taxon>Lachnospirales</taxon>
        <taxon>Lachnospiraceae</taxon>
        <taxon>Blautia</taxon>
    </lineage>
</organism>
<gene>
    <name evidence="1" type="ORF">RUMOBE_01940</name>
</gene>
<sequence length="33" mass="3949">MCIVKNKFVIVTISTKKQNVNGVTRWKQHREFD</sequence>
<name>A5ZSG2_9FIRM</name>
<dbReference type="HOGENOM" id="CLU_3380791_0_0_9"/>
<accession>A5ZSG2</accession>
<dbReference type="Proteomes" id="UP000006002">
    <property type="component" value="Unassembled WGS sequence"/>
</dbReference>
<reference evidence="1 2" key="1">
    <citation type="submission" date="2007-03" db="EMBL/GenBank/DDBJ databases">
        <authorList>
            <person name="Fulton L."/>
            <person name="Clifton S."/>
            <person name="Fulton B."/>
            <person name="Xu J."/>
            <person name="Minx P."/>
            <person name="Pepin K.H."/>
            <person name="Johnson M."/>
            <person name="Thiruvilangam P."/>
            <person name="Bhonagiri V."/>
            <person name="Nash W.E."/>
            <person name="Mardis E.R."/>
            <person name="Wilson R.K."/>
        </authorList>
    </citation>
    <scope>NUCLEOTIDE SEQUENCE [LARGE SCALE GENOMIC DNA]</scope>
    <source>
        <strain evidence="1 2">ATCC 29174</strain>
    </source>
</reference>
<evidence type="ECO:0000313" key="1">
    <source>
        <dbReference type="EMBL" id="EDM87374.1"/>
    </source>
</evidence>
<reference evidence="1 2" key="2">
    <citation type="submission" date="2007-04" db="EMBL/GenBank/DDBJ databases">
        <title>Draft genome sequence of Ruminococcus obeum (ATCC 29174).</title>
        <authorList>
            <person name="Sudarsanam P."/>
            <person name="Ley R."/>
            <person name="Guruge J."/>
            <person name="Turnbaugh P.J."/>
            <person name="Mahowald M."/>
            <person name="Liep D."/>
            <person name="Gordon J."/>
        </authorList>
    </citation>
    <scope>NUCLEOTIDE SEQUENCE [LARGE SCALE GENOMIC DNA]</scope>
    <source>
        <strain evidence="1 2">ATCC 29174</strain>
    </source>
</reference>
<proteinExistence type="predicted"/>
<protein>
    <submittedName>
        <fullName evidence="1">Uncharacterized protein</fullName>
    </submittedName>
</protein>
<evidence type="ECO:0000313" key="2">
    <source>
        <dbReference type="Proteomes" id="UP000006002"/>
    </source>
</evidence>
<dbReference type="AlphaFoldDB" id="A5ZSG2"/>
<comment type="caution">
    <text evidence="1">The sequence shown here is derived from an EMBL/GenBank/DDBJ whole genome shotgun (WGS) entry which is preliminary data.</text>
</comment>
<dbReference type="EMBL" id="AAVO02000007">
    <property type="protein sequence ID" value="EDM87374.1"/>
    <property type="molecule type" value="Genomic_DNA"/>
</dbReference>